<keyword evidence="4" id="KW-1185">Reference proteome</keyword>
<evidence type="ECO:0000256" key="1">
    <source>
        <dbReference type="SAM" id="MobiDB-lite"/>
    </source>
</evidence>
<evidence type="ECO:0000259" key="2">
    <source>
        <dbReference type="Pfam" id="PF00076"/>
    </source>
</evidence>
<feature type="region of interest" description="Disordered" evidence="1">
    <location>
        <begin position="429"/>
        <end position="450"/>
    </location>
</feature>
<reference evidence="3" key="1">
    <citation type="submission" date="2019-11" db="EMBL/GenBank/DDBJ databases">
        <title>Leishmania tarentolae CDS.</title>
        <authorList>
            <person name="Goto Y."/>
            <person name="Yamagishi J."/>
        </authorList>
    </citation>
    <scope>NUCLEOTIDE SEQUENCE [LARGE SCALE GENOMIC DNA]</scope>
    <source>
        <strain evidence="3">Parrot Tar II</strain>
    </source>
</reference>
<comment type="caution">
    <text evidence="3">The sequence shown here is derived from an EMBL/GenBank/DDBJ whole genome shotgun (WGS) entry which is preliminary data.</text>
</comment>
<dbReference type="Pfam" id="PF00076">
    <property type="entry name" value="RRM_1"/>
    <property type="match status" value="1"/>
</dbReference>
<evidence type="ECO:0000313" key="3">
    <source>
        <dbReference type="EMBL" id="GET91101.1"/>
    </source>
</evidence>
<dbReference type="InterPro" id="IPR035979">
    <property type="entry name" value="RBD_domain_sf"/>
</dbReference>
<accession>A0A640KPC2</accession>
<dbReference type="InterPro" id="IPR000504">
    <property type="entry name" value="RRM_dom"/>
</dbReference>
<name>A0A640KPC2_LEITA</name>
<dbReference type="Gene3D" id="3.30.70.330">
    <property type="match status" value="1"/>
</dbReference>
<dbReference type="Proteomes" id="UP000419144">
    <property type="component" value="Unassembled WGS sequence"/>
</dbReference>
<proteinExistence type="predicted"/>
<gene>
    <name evidence="3" type="ORF">LtaPh_3109800</name>
</gene>
<feature type="region of interest" description="Disordered" evidence="1">
    <location>
        <begin position="737"/>
        <end position="759"/>
    </location>
</feature>
<sequence>MTSYFSTVPHAKQDELSSACAAPPPTTDADSYGFEVVAGDYVPHAQRERGFRPGPYSSTPLYSDGNAGAGLPPFHQTEEWAPLPSVQAASGGALPKQGRFHIYGFSPVSDASSYDVLPLNNSSPPLPPLPINSGTDGLVHSHGDGGVNPYTYRGPNVDYTSRKQNRLHQDFKALPKEERQRLVEREAATSDLLARTVHLRFLPLTMMQSELGAICSECGEYLRVRICGNSTNNQNWIYGFVEFATTAGAEAMMRHSGMELSNGPGRPPLRLKCNSAKQPIVDRVFHDADPATGSPCIFGLGNFAKRTLGDALESYYNLKEKEAQQLQEAPATPFSTVVSPNITAVSARQPVRLSPHARAFQPSSSPLLGAEYLPGVHNAPTGTTAGSSNGDHWTSPLLAVAAAARNADSDAGSTESASGITSTVTKHYTSGGQTALSSSATPPCRTYSPNPDSTFITATYSSGAVSNTTPSQPAITNPVALRRREASGSNTAVTPLERVAAALCVPSDRVGSALPDFLLPPSNAMGFSTHSDLAGSELSLALQNMMLTGSATDGDEVLERGRELTLRAISQAHCFLNSEQGFYDAMGTLRSLVELLDCHSAVTGGALATGSGDHTAELPQRATQLRLLANLMMALLYMMKRNLSDALPHIHAVVMSCNEIPVVCLWKTQPPQQQLVQQPSKQNVNSGKSGRLSDIHRWQGLAVGDNLQDKTEDEGGYAYFGPQAGFLEAVLESIREEDNEHDEGAKNASASISNNGDTASTSSAEAQALLRRDQNFHRYVLNVLVAIGLSMEEVQPAITRSAYALAAGRARDVLGTASADLDACLESAAPNTNLCDRLYGDVPNTNSSNGGSNSGRRRKRDITFFPRIFFRTAEVMRQDVLSMADTELFWQRLPPKQCVQCYPE</sequence>
<dbReference type="AlphaFoldDB" id="A0A640KPC2"/>
<evidence type="ECO:0000313" key="4">
    <source>
        <dbReference type="Proteomes" id="UP000419144"/>
    </source>
</evidence>
<dbReference type="EMBL" id="BLBS01000046">
    <property type="protein sequence ID" value="GET91101.1"/>
    <property type="molecule type" value="Genomic_DNA"/>
</dbReference>
<protein>
    <recommendedName>
        <fullName evidence="2">RRM domain-containing protein</fullName>
    </recommendedName>
</protein>
<dbReference type="SUPFAM" id="SSF54928">
    <property type="entry name" value="RNA-binding domain, RBD"/>
    <property type="match status" value="1"/>
</dbReference>
<dbReference type="InterPro" id="IPR012677">
    <property type="entry name" value="Nucleotide-bd_a/b_plait_sf"/>
</dbReference>
<organism evidence="3 4">
    <name type="scientific">Leishmania tarentolae</name>
    <name type="common">Sauroleishmania tarentolae</name>
    <dbReference type="NCBI Taxonomy" id="5689"/>
    <lineage>
        <taxon>Eukaryota</taxon>
        <taxon>Discoba</taxon>
        <taxon>Euglenozoa</taxon>
        <taxon>Kinetoplastea</taxon>
        <taxon>Metakinetoplastina</taxon>
        <taxon>Trypanosomatida</taxon>
        <taxon>Trypanosomatidae</taxon>
        <taxon>Leishmaniinae</taxon>
        <taxon>Leishmania</taxon>
        <taxon>lizard Leishmania</taxon>
    </lineage>
</organism>
<dbReference type="VEuPathDB" id="TriTrypDB:LtaPh_3109800"/>
<feature type="compositionally biased region" description="Polar residues" evidence="1">
    <location>
        <begin position="748"/>
        <end position="759"/>
    </location>
</feature>
<feature type="domain" description="RRM" evidence="2">
    <location>
        <begin position="200"/>
        <end position="259"/>
    </location>
</feature>
<dbReference type="GO" id="GO:0003723">
    <property type="term" value="F:RNA binding"/>
    <property type="evidence" value="ECO:0007669"/>
    <property type="project" value="InterPro"/>
</dbReference>
<dbReference type="OrthoDB" id="272506at2759"/>